<dbReference type="Gene3D" id="3.40.50.80">
    <property type="entry name" value="Nucleotide-binding domain of ferredoxin-NADP reductase (FNR) module"/>
    <property type="match status" value="1"/>
</dbReference>
<dbReference type="PROSITE" id="PS00197">
    <property type="entry name" value="2FE2S_FER_1"/>
    <property type="match status" value="1"/>
</dbReference>
<dbReference type="PROSITE" id="PS51384">
    <property type="entry name" value="FAD_FR"/>
    <property type="match status" value="1"/>
</dbReference>
<dbReference type="EMBL" id="WHSB02000001">
    <property type="protein sequence ID" value="MCQ4628717.1"/>
    <property type="molecule type" value="Genomic_DNA"/>
</dbReference>
<sequence>MEITVTKTIEMRLVAVRYLAHETSLFEFESVDGSNVPPAGAGAHISLHLPNDMVRLYSLVHPVENGNRYTIGVKRDPGGRGGSVCLHDMVRVGSVLKIGAPRNNFALNEAVDHSVLIAGGIGITPIWSMAQRLTELGRSFEVHYACRDRRDVAFSDVISTLPKASIHVDSEAEGFLDIGTIVERAPAGSHFYCCGPGPMLDTFEARTSALAPEQVHLERFAPAKAPALDGDFVIELADSGQEFAVPKGQSILTVLRDAGFSLDFSCEMGICGACQVRVLDGVPDHQDMVLSDEEKERGDTMMICCSGSKSPRLTLAL</sequence>
<dbReference type="PANTHER" id="PTHR30212:SF2">
    <property type="entry name" value="PROTEIN YIIM"/>
    <property type="match status" value="1"/>
</dbReference>
<evidence type="ECO:0000259" key="2">
    <source>
        <dbReference type="PROSITE" id="PS51384"/>
    </source>
</evidence>
<dbReference type="Gene3D" id="3.10.20.30">
    <property type="match status" value="1"/>
</dbReference>
<proteinExistence type="predicted"/>
<dbReference type="InterPro" id="IPR001041">
    <property type="entry name" value="2Fe-2S_ferredoxin-type"/>
</dbReference>
<dbReference type="Pfam" id="PF00175">
    <property type="entry name" value="NAD_binding_1"/>
    <property type="match status" value="1"/>
</dbReference>
<evidence type="ECO:0000313" key="3">
    <source>
        <dbReference type="EMBL" id="MCQ4628717.1"/>
    </source>
</evidence>
<feature type="domain" description="2Fe-2S ferredoxin-type" evidence="1">
    <location>
        <begin position="230"/>
        <end position="317"/>
    </location>
</feature>
<dbReference type="Proteomes" id="UP000996601">
    <property type="component" value="Unassembled WGS sequence"/>
</dbReference>
<dbReference type="InterPro" id="IPR052353">
    <property type="entry name" value="Benzoxazolinone_Detox_Enz"/>
</dbReference>
<name>A0ABT1R0L3_9HYPH</name>
<dbReference type="SUPFAM" id="SSF63380">
    <property type="entry name" value="Riboflavin synthase domain-like"/>
    <property type="match status" value="1"/>
</dbReference>
<reference evidence="3" key="1">
    <citation type="submission" date="2021-07" db="EMBL/GenBank/DDBJ databases">
        <title>Shinella sp. nov., a novel member of the genus Shinella from water.</title>
        <authorList>
            <person name="Deng Y."/>
        </authorList>
    </citation>
    <scope>NUCLEOTIDE SEQUENCE</scope>
    <source>
        <strain evidence="3">CPCC 100929</strain>
    </source>
</reference>
<dbReference type="InterPro" id="IPR001433">
    <property type="entry name" value="OxRdtase_FAD/NAD-bd"/>
</dbReference>
<dbReference type="Pfam" id="PF00111">
    <property type="entry name" value="Fer2"/>
    <property type="match status" value="1"/>
</dbReference>
<accession>A0ABT1R0L3</accession>
<dbReference type="InterPro" id="IPR017927">
    <property type="entry name" value="FAD-bd_FR_type"/>
</dbReference>
<dbReference type="InterPro" id="IPR017938">
    <property type="entry name" value="Riboflavin_synthase-like_b-brl"/>
</dbReference>
<organism evidence="3 4">
    <name type="scientific">Shinella lacus</name>
    <dbReference type="NCBI Taxonomy" id="2654216"/>
    <lineage>
        <taxon>Bacteria</taxon>
        <taxon>Pseudomonadati</taxon>
        <taxon>Pseudomonadota</taxon>
        <taxon>Alphaproteobacteria</taxon>
        <taxon>Hyphomicrobiales</taxon>
        <taxon>Rhizobiaceae</taxon>
        <taxon>Shinella</taxon>
    </lineage>
</organism>
<evidence type="ECO:0000259" key="1">
    <source>
        <dbReference type="PROSITE" id="PS51085"/>
    </source>
</evidence>
<dbReference type="InterPro" id="IPR039261">
    <property type="entry name" value="FNR_nucleotide-bd"/>
</dbReference>
<keyword evidence="4" id="KW-1185">Reference proteome</keyword>
<dbReference type="SUPFAM" id="SSF54292">
    <property type="entry name" value="2Fe-2S ferredoxin-like"/>
    <property type="match status" value="1"/>
</dbReference>
<dbReference type="RefSeq" id="WP_256114781.1">
    <property type="nucleotide sequence ID" value="NZ_WHSB02000001.1"/>
</dbReference>
<dbReference type="CDD" id="cd00207">
    <property type="entry name" value="fer2"/>
    <property type="match status" value="1"/>
</dbReference>
<dbReference type="CDD" id="cd06185">
    <property type="entry name" value="PDR_like"/>
    <property type="match status" value="1"/>
</dbReference>
<dbReference type="PRINTS" id="PR00409">
    <property type="entry name" value="PHDIOXRDTASE"/>
</dbReference>
<feature type="domain" description="FAD-binding FR-type" evidence="2">
    <location>
        <begin position="6"/>
        <end position="108"/>
    </location>
</feature>
<comment type="caution">
    <text evidence="3">The sequence shown here is derived from an EMBL/GenBank/DDBJ whole genome shotgun (WGS) entry which is preliminary data.</text>
</comment>
<dbReference type="InterPro" id="IPR036010">
    <property type="entry name" value="2Fe-2S_ferredoxin-like_sf"/>
</dbReference>
<protein>
    <submittedName>
        <fullName evidence="3">PDR/VanB family oxidoreductase</fullName>
    </submittedName>
</protein>
<evidence type="ECO:0000313" key="4">
    <source>
        <dbReference type="Proteomes" id="UP000996601"/>
    </source>
</evidence>
<dbReference type="PROSITE" id="PS51085">
    <property type="entry name" value="2FE2S_FER_2"/>
    <property type="match status" value="1"/>
</dbReference>
<gene>
    <name evidence="3" type="ORF">GB927_001640</name>
</gene>
<dbReference type="InterPro" id="IPR006058">
    <property type="entry name" value="2Fe2S_fd_BS"/>
</dbReference>
<dbReference type="PANTHER" id="PTHR30212">
    <property type="entry name" value="PROTEIN YIIM"/>
    <property type="match status" value="1"/>
</dbReference>
<dbReference type="SUPFAM" id="SSF52343">
    <property type="entry name" value="Ferredoxin reductase-like, C-terminal NADP-linked domain"/>
    <property type="match status" value="1"/>
</dbReference>
<dbReference type="Gene3D" id="2.40.30.10">
    <property type="entry name" value="Translation factors"/>
    <property type="match status" value="1"/>
</dbReference>
<dbReference type="InterPro" id="IPR012675">
    <property type="entry name" value="Beta-grasp_dom_sf"/>
</dbReference>